<feature type="domain" description="Transcription factor CBF/NF-Y/archaeal histone" evidence="4">
    <location>
        <begin position="64"/>
        <end position="127"/>
    </location>
</feature>
<dbReference type="AlphaFoldDB" id="A0A0N5AVI2"/>
<dbReference type="Gene3D" id="1.10.20.10">
    <property type="entry name" value="Histone, subunit A"/>
    <property type="match status" value="1"/>
</dbReference>
<dbReference type="GO" id="GO:0001046">
    <property type="term" value="F:core promoter sequence-specific DNA binding"/>
    <property type="evidence" value="ECO:0007669"/>
    <property type="project" value="TreeGrafter"/>
</dbReference>
<evidence type="ECO:0000259" key="4">
    <source>
        <dbReference type="Pfam" id="PF00808"/>
    </source>
</evidence>
<dbReference type="SUPFAM" id="SSF47113">
    <property type="entry name" value="Histone-fold"/>
    <property type="match status" value="1"/>
</dbReference>
<dbReference type="GO" id="GO:0016251">
    <property type="term" value="F:RNA polymerase II general transcription initiation factor activity"/>
    <property type="evidence" value="ECO:0007669"/>
    <property type="project" value="TreeGrafter"/>
</dbReference>
<evidence type="ECO:0000313" key="6">
    <source>
        <dbReference type="WBParaSite" id="SMUV_0000890101-mRNA-1"/>
    </source>
</evidence>
<dbReference type="STRING" id="451379.A0A0N5AVI2"/>
<comment type="subcellular location">
    <subcellularLocation>
        <location evidence="1">Nucleus</location>
    </subcellularLocation>
</comment>
<dbReference type="InterPro" id="IPR050568">
    <property type="entry name" value="Transcr_DNA_Rep_Reg"/>
</dbReference>
<dbReference type="GO" id="GO:0017054">
    <property type="term" value="C:negative cofactor 2 complex"/>
    <property type="evidence" value="ECO:0007669"/>
    <property type="project" value="TreeGrafter"/>
</dbReference>
<evidence type="ECO:0000256" key="3">
    <source>
        <dbReference type="SAM" id="MobiDB-lite"/>
    </source>
</evidence>
<dbReference type="GO" id="GO:0046982">
    <property type="term" value="F:protein heterodimerization activity"/>
    <property type="evidence" value="ECO:0007669"/>
    <property type="project" value="InterPro"/>
</dbReference>
<dbReference type="WBParaSite" id="SMUV_0000890101-mRNA-1">
    <property type="protein sequence ID" value="SMUV_0000890101-mRNA-1"/>
    <property type="gene ID" value="SMUV_0000890101"/>
</dbReference>
<dbReference type="PANTHER" id="PTHR10252">
    <property type="entry name" value="HISTONE-LIKE TRANSCRIPTION FACTOR CCAAT-RELATED"/>
    <property type="match status" value="1"/>
</dbReference>
<name>A0A0N5AVI2_9BILA</name>
<dbReference type="Pfam" id="PF00808">
    <property type="entry name" value="CBFD_NFYB_HMF"/>
    <property type="match status" value="1"/>
</dbReference>
<feature type="region of interest" description="Disordered" evidence="3">
    <location>
        <begin position="209"/>
        <end position="243"/>
    </location>
</feature>
<evidence type="ECO:0000313" key="5">
    <source>
        <dbReference type="Proteomes" id="UP000046393"/>
    </source>
</evidence>
<dbReference type="InterPro" id="IPR003958">
    <property type="entry name" value="CBFA_NFYB_domain"/>
</dbReference>
<protein>
    <submittedName>
        <fullName evidence="6">CBFD_NFYB_HMF domain-containing protein</fullName>
    </submittedName>
</protein>
<dbReference type="CDD" id="cd22906">
    <property type="entry name" value="HFD_DRAP1"/>
    <property type="match status" value="1"/>
</dbReference>
<keyword evidence="2" id="KW-0539">Nucleus</keyword>
<evidence type="ECO:0000256" key="1">
    <source>
        <dbReference type="ARBA" id="ARBA00004123"/>
    </source>
</evidence>
<dbReference type="InterPro" id="IPR009072">
    <property type="entry name" value="Histone-fold"/>
</dbReference>
<organism evidence="5 6">
    <name type="scientific">Syphacia muris</name>
    <dbReference type="NCBI Taxonomy" id="451379"/>
    <lineage>
        <taxon>Eukaryota</taxon>
        <taxon>Metazoa</taxon>
        <taxon>Ecdysozoa</taxon>
        <taxon>Nematoda</taxon>
        <taxon>Chromadorea</taxon>
        <taxon>Rhabditida</taxon>
        <taxon>Spirurina</taxon>
        <taxon>Oxyuridomorpha</taxon>
        <taxon>Oxyuroidea</taxon>
        <taxon>Oxyuridae</taxon>
        <taxon>Syphacia</taxon>
    </lineage>
</organism>
<dbReference type="PANTHER" id="PTHR10252:SF5">
    <property type="entry name" value="DR1-ASSOCIATED COREPRESSOR"/>
    <property type="match status" value="1"/>
</dbReference>
<reference evidence="6" key="1">
    <citation type="submission" date="2017-02" db="UniProtKB">
        <authorList>
            <consortium name="WormBaseParasite"/>
        </authorList>
    </citation>
    <scope>IDENTIFICATION</scope>
</reference>
<evidence type="ECO:0000256" key="2">
    <source>
        <dbReference type="ARBA" id="ARBA00023242"/>
    </source>
</evidence>
<proteinExistence type="predicted"/>
<dbReference type="Proteomes" id="UP000046393">
    <property type="component" value="Unplaced"/>
</dbReference>
<sequence length="243" mass="27285">MLENKTLRDFGIISNTLFSSGWKIFGGMDNEGPSNCSLPCSSNSALQTSVVSAPIRKRRFSSAKIQPTRVKKVMQSDDEIGRMVASVPVAIGRAMEHFAEKLLEAAAVCVHCSTSRTLSPAHMKQAMLQYRHFAFLEPLMRDIQLPGKFLNGIFFGVRNVFYFCISTMVVNLFLGPSDYAEFLNMQIPHIANPQEINTQILNQQANLLGQKRKQSNGSTEVPADGRPRRGRPRKIRKEDKYVF</sequence>
<keyword evidence="5" id="KW-1185">Reference proteome</keyword>
<accession>A0A0N5AVI2</accession>